<reference evidence="2 3" key="1">
    <citation type="submission" date="2023-04" db="EMBL/GenBank/DDBJ databases">
        <title>The genome sequence of Polyangium sorediatum DSM14670.</title>
        <authorList>
            <person name="Zhang X."/>
        </authorList>
    </citation>
    <scope>NUCLEOTIDE SEQUENCE [LARGE SCALE GENOMIC DNA]</scope>
    <source>
        <strain evidence="2 3">DSM 14670</strain>
    </source>
</reference>
<dbReference type="EMBL" id="JARZHI010000064">
    <property type="protein sequence ID" value="MDI1435690.1"/>
    <property type="molecule type" value="Genomic_DNA"/>
</dbReference>
<accession>A0ABT6P505</accession>
<comment type="caution">
    <text evidence="2">The sequence shown here is derived from an EMBL/GenBank/DDBJ whole genome shotgun (WGS) entry which is preliminary data.</text>
</comment>
<keyword evidence="1" id="KW-1133">Transmembrane helix</keyword>
<keyword evidence="3" id="KW-1185">Reference proteome</keyword>
<protein>
    <recommendedName>
        <fullName evidence="4">Lipoprotein</fullName>
    </recommendedName>
</protein>
<keyword evidence="1" id="KW-0812">Transmembrane</keyword>
<evidence type="ECO:0008006" key="4">
    <source>
        <dbReference type="Google" id="ProtNLM"/>
    </source>
</evidence>
<sequence>MSERPERAGLVLRLLVALTVVGLVFGGGVLVGWATRERRPAARSKSVEPVSAKEVKKEIAACRKELRQLAKEQIAPPVVVTQDAAPEEVAKVEALRREVQECRVRETLENAYVCAAISDHFSLYDVLVSGRSCVNPPGIGEHLLDSVDKCAEFHEFPAHLDNDELTQSEKDRVALSQMSYAARTRGNVTGWMKRIRLECRRIWALPPE</sequence>
<evidence type="ECO:0000256" key="1">
    <source>
        <dbReference type="SAM" id="Phobius"/>
    </source>
</evidence>
<feature type="transmembrane region" description="Helical" evidence="1">
    <location>
        <begin position="12"/>
        <end position="35"/>
    </location>
</feature>
<proteinExistence type="predicted"/>
<evidence type="ECO:0000313" key="3">
    <source>
        <dbReference type="Proteomes" id="UP001160301"/>
    </source>
</evidence>
<gene>
    <name evidence="2" type="ORF">QHF89_39670</name>
</gene>
<dbReference type="Proteomes" id="UP001160301">
    <property type="component" value="Unassembled WGS sequence"/>
</dbReference>
<dbReference type="RefSeq" id="WP_136971602.1">
    <property type="nucleotide sequence ID" value="NZ_JARZHI010000064.1"/>
</dbReference>
<evidence type="ECO:0000313" key="2">
    <source>
        <dbReference type="EMBL" id="MDI1435690.1"/>
    </source>
</evidence>
<organism evidence="2 3">
    <name type="scientific">Polyangium sorediatum</name>
    <dbReference type="NCBI Taxonomy" id="889274"/>
    <lineage>
        <taxon>Bacteria</taxon>
        <taxon>Pseudomonadati</taxon>
        <taxon>Myxococcota</taxon>
        <taxon>Polyangia</taxon>
        <taxon>Polyangiales</taxon>
        <taxon>Polyangiaceae</taxon>
        <taxon>Polyangium</taxon>
    </lineage>
</organism>
<keyword evidence="1" id="KW-0472">Membrane</keyword>
<name>A0ABT6P505_9BACT</name>